<keyword evidence="1" id="KW-0472">Membrane</keyword>
<protein>
    <submittedName>
        <fullName evidence="2">Uncharacterized protein</fullName>
    </submittedName>
</protein>
<dbReference type="AlphaFoldDB" id="A0A7V5MIG7"/>
<gene>
    <name evidence="2" type="ORF">ENJ78_00070</name>
</gene>
<reference evidence="2" key="1">
    <citation type="journal article" date="2020" name="mSystems">
        <title>Genome- and Community-Level Interaction Insights into Carbon Utilization and Element Cycling Functions of Hydrothermarchaeota in Hydrothermal Sediment.</title>
        <authorList>
            <person name="Zhou Z."/>
            <person name="Liu Y."/>
            <person name="Xu W."/>
            <person name="Pan J."/>
            <person name="Luo Z.H."/>
            <person name="Li M."/>
        </authorList>
    </citation>
    <scope>NUCLEOTIDE SEQUENCE [LARGE SCALE GENOMIC DNA]</scope>
    <source>
        <strain evidence="2">HyVt-517</strain>
    </source>
</reference>
<keyword evidence="1" id="KW-0812">Transmembrane</keyword>
<comment type="caution">
    <text evidence="2">The sequence shown here is derived from an EMBL/GenBank/DDBJ whole genome shotgun (WGS) entry which is preliminary data.</text>
</comment>
<name>A0A7V5MIG7_UNCKA</name>
<organism evidence="2">
    <name type="scientific">candidate division WWE3 bacterium</name>
    <dbReference type="NCBI Taxonomy" id="2053526"/>
    <lineage>
        <taxon>Bacteria</taxon>
        <taxon>Katanobacteria</taxon>
    </lineage>
</organism>
<dbReference type="EMBL" id="DRNS01000005">
    <property type="protein sequence ID" value="HHH14088.1"/>
    <property type="molecule type" value="Genomic_DNA"/>
</dbReference>
<sequence>MEKKKKSVKLDKKWFIHFIAVILLVSSTWIIVNKKEKVQVKGIQKHTEIPIPLNSTKVSEDTTNKQPEIVYTTKLSKNQIEEFYRSYAKLTNWTSKGDNKYEKDGSLLVFKVEETKGKEKESIVKVKIE</sequence>
<proteinExistence type="predicted"/>
<dbReference type="Proteomes" id="UP000886106">
    <property type="component" value="Unassembled WGS sequence"/>
</dbReference>
<keyword evidence="1" id="KW-1133">Transmembrane helix</keyword>
<evidence type="ECO:0000256" key="1">
    <source>
        <dbReference type="SAM" id="Phobius"/>
    </source>
</evidence>
<feature type="transmembrane region" description="Helical" evidence="1">
    <location>
        <begin position="14"/>
        <end position="32"/>
    </location>
</feature>
<evidence type="ECO:0000313" key="2">
    <source>
        <dbReference type="EMBL" id="HHH14088.1"/>
    </source>
</evidence>
<accession>A0A7V5MIG7</accession>